<dbReference type="Proteomes" id="UP001497453">
    <property type="component" value="Chromosome 1"/>
</dbReference>
<accession>A0ABP1CN48</accession>
<evidence type="ECO:0000313" key="2">
    <source>
        <dbReference type="Proteomes" id="UP001497453"/>
    </source>
</evidence>
<evidence type="ECO:0000313" key="1">
    <source>
        <dbReference type="EMBL" id="CAL1696082.1"/>
    </source>
</evidence>
<sequence length="117" mass="13396">MDNLISWRVQVYTSAFRPVCGSVTGLEMPRVYSCVILSFSPHLPTSIYPFSKSPTTISTGTPYPVLSSLRVDFLVIRIVLLEQVNAMHGKILERNWYYNTCLAHAMKVRRRKMQSIN</sequence>
<dbReference type="EMBL" id="OZ037944">
    <property type="protein sequence ID" value="CAL1696082.1"/>
    <property type="molecule type" value="Genomic_DNA"/>
</dbReference>
<protein>
    <submittedName>
        <fullName evidence="1">Uncharacterized protein</fullName>
    </submittedName>
</protein>
<name>A0ABP1CN48_9APHY</name>
<proteinExistence type="predicted"/>
<gene>
    <name evidence="1" type="ORF">GFSPODELE1_LOCUS1029</name>
</gene>
<keyword evidence="2" id="KW-1185">Reference proteome</keyword>
<reference evidence="2" key="1">
    <citation type="submission" date="2024-04" db="EMBL/GenBank/DDBJ databases">
        <authorList>
            <person name="Shaw F."/>
            <person name="Minotto A."/>
        </authorList>
    </citation>
    <scope>NUCLEOTIDE SEQUENCE [LARGE SCALE GENOMIC DNA]</scope>
</reference>
<organism evidence="1 2">
    <name type="scientific">Somion occarium</name>
    <dbReference type="NCBI Taxonomy" id="3059160"/>
    <lineage>
        <taxon>Eukaryota</taxon>
        <taxon>Fungi</taxon>
        <taxon>Dikarya</taxon>
        <taxon>Basidiomycota</taxon>
        <taxon>Agaricomycotina</taxon>
        <taxon>Agaricomycetes</taxon>
        <taxon>Polyporales</taxon>
        <taxon>Cerrenaceae</taxon>
        <taxon>Somion</taxon>
    </lineage>
</organism>